<keyword evidence="3" id="KW-1185">Reference proteome</keyword>
<reference evidence="2 3" key="1">
    <citation type="submission" date="2019-06" db="EMBL/GenBank/DDBJ databases">
        <title>Whole genome shotgun sequence of Pseudonocardia saturnea NBRC 14499.</title>
        <authorList>
            <person name="Hosoyama A."/>
            <person name="Uohara A."/>
            <person name="Ohji S."/>
            <person name="Ichikawa N."/>
        </authorList>
    </citation>
    <scope>NUCLEOTIDE SEQUENCE [LARGE SCALE GENOMIC DNA]</scope>
    <source>
        <strain evidence="2 3">NBRC 14499</strain>
    </source>
</reference>
<feature type="region of interest" description="Disordered" evidence="1">
    <location>
        <begin position="54"/>
        <end position="112"/>
    </location>
</feature>
<organism evidence="2 3">
    <name type="scientific">Pseudonocardia saturnea</name>
    <dbReference type="NCBI Taxonomy" id="33909"/>
    <lineage>
        <taxon>Bacteria</taxon>
        <taxon>Bacillati</taxon>
        <taxon>Actinomycetota</taxon>
        <taxon>Actinomycetes</taxon>
        <taxon>Pseudonocardiales</taxon>
        <taxon>Pseudonocardiaceae</taxon>
        <taxon>Pseudonocardia</taxon>
    </lineage>
</organism>
<protein>
    <submittedName>
        <fullName evidence="2">Uncharacterized protein</fullName>
    </submittedName>
</protein>
<evidence type="ECO:0000313" key="2">
    <source>
        <dbReference type="EMBL" id="GEC26122.1"/>
    </source>
</evidence>
<accession>A0ABQ0RZM3</accession>
<sequence>MFDVHCVADTDMGDTGTPIGADAVITTGAALDGDAAGSAPTLGEAIAAATTATMKARTTTPDEPPTRTPTRPWLRPAVTGRGVGRGAVAVTGQAPTMPESTDTSSGARTTIA</sequence>
<gene>
    <name evidence="2" type="ORF">PSA01_31510</name>
</gene>
<dbReference type="Proteomes" id="UP000320693">
    <property type="component" value="Unassembled WGS sequence"/>
</dbReference>
<feature type="compositionally biased region" description="Low complexity" evidence="1">
    <location>
        <begin position="68"/>
        <end position="92"/>
    </location>
</feature>
<dbReference type="EMBL" id="BJNH01000033">
    <property type="protein sequence ID" value="GEC26122.1"/>
    <property type="molecule type" value="Genomic_DNA"/>
</dbReference>
<proteinExistence type="predicted"/>
<evidence type="ECO:0000256" key="1">
    <source>
        <dbReference type="SAM" id="MobiDB-lite"/>
    </source>
</evidence>
<evidence type="ECO:0000313" key="3">
    <source>
        <dbReference type="Proteomes" id="UP000320693"/>
    </source>
</evidence>
<name>A0ABQ0RZM3_9PSEU</name>
<comment type="caution">
    <text evidence="2">The sequence shown here is derived from an EMBL/GenBank/DDBJ whole genome shotgun (WGS) entry which is preliminary data.</text>
</comment>
<feature type="compositionally biased region" description="Polar residues" evidence="1">
    <location>
        <begin position="98"/>
        <end position="112"/>
    </location>
</feature>